<dbReference type="GO" id="GO:0046872">
    <property type="term" value="F:metal ion binding"/>
    <property type="evidence" value="ECO:0007669"/>
    <property type="project" value="UniProtKB-KW"/>
</dbReference>
<dbReference type="AlphaFoldDB" id="A0A9P9JKN6"/>
<keyword evidence="2" id="KW-0479">Metal-binding</keyword>
<organism evidence="4 5">
    <name type="scientific">Fusarium redolens</name>
    <dbReference type="NCBI Taxonomy" id="48865"/>
    <lineage>
        <taxon>Eukaryota</taxon>
        <taxon>Fungi</taxon>
        <taxon>Dikarya</taxon>
        <taxon>Ascomycota</taxon>
        <taxon>Pezizomycotina</taxon>
        <taxon>Sordariomycetes</taxon>
        <taxon>Hypocreomycetidae</taxon>
        <taxon>Hypocreales</taxon>
        <taxon>Nectriaceae</taxon>
        <taxon>Fusarium</taxon>
        <taxon>Fusarium redolens species complex</taxon>
    </lineage>
</organism>
<dbReference type="InterPro" id="IPR011234">
    <property type="entry name" value="Fumarylacetoacetase-like_C"/>
</dbReference>
<dbReference type="Gene3D" id="3.90.850.10">
    <property type="entry name" value="Fumarylacetoacetase-like, C-terminal domain"/>
    <property type="match status" value="1"/>
</dbReference>
<feature type="domain" description="Fumarylacetoacetase-like C-terminal" evidence="3">
    <location>
        <begin position="64"/>
        <end position="269"/>
    </location>
</feature>
<evidence type="ECO:0000313" key="4">
    <source>
        <dbReference type="EMBL" id="KAH7210806.1"/>
    </source>
</evidence>
<reference evidence="4" key="1">
    <citation type="journal article" date="2021" name="Nat. Commun.">
        <title>Genetic determinants of endophytism in the Arabidopsis root mycobiome.</title>
        <authorList>
            <person name="Mesny F."/>
            <person name="Miyauchi S."/>
            <person name="Thiergart T."/>
            <person name="Pickel B."/>
            <person name="Atanasova L."/>
            <person name="Karlsson M."/>
            <person name="Huettel B."/>
            <person name="Barry K.W."/>
            <person name="Haridas S."/>
            <person name="Chen C."/>
            <person name="Bauer D."/>
            <person name="Andreopoulos W."/>
            <person name="Pangilinan J."/>
            <person name="LaButti K."/>
            <person name="Riley R."/>
            <person name="Lipzen A."/>
            <person name="Clum A."/>
            <person name="Drula E."/>
            <person name="Henrissat B."/>
            <person name="Kohler A."/>
            <person name="Grigoriev I.V."/>
            <person name="Martin F.M."/>
            <person name="Hacquard S."/>
        </authorList>
    </citation>
    <scope>NUCLEOTIDE SEQUENCE</scope>
    <source>
        <strain evidence="4">MPI-CAGE-AT-0023</strain>
    </source>
</reference>
<dbReference type="PANTHER" id="PTHR11820:SF86">
    <property type="entry name" value="FUMARYLACETOACETATE HYDROLASE FAMILY PROTEIN (AFU_ORTHOLOGUE AFUA_7G07000)"/>
    <property type="match status" value="1"/>
</dbReference>
<proteinExistence type="inferred from homology"/>
<dbReference type="EMBL" id="JAGMUX010000031">
    <property type="protein sequence ID" value="KAH7210806.1"/>
    <property type="molecule type" value="Genomic_DNA"/>
</dbReference>
<dbReference type="GO" id="GO:0018773">
    <property type="term" value="F:acetylpyruvate hydrolase activity"/>
    <property type="evidence" value="ECO:0007669"/>
    <property type="project" value="TreeGrafter"/>
</dbReference>
<accession>A0A9P9JKN6</accession>
<protein>
    <recommendedName>
        <fullName evidence="3">Fumarylacetoacetase-like C-terminal domain-containing protein</fullName>
    </recommendedName>
</protein>
<dbReference type="GeneID" id="70230418"/>
<dbReference type="RefSeq" id="XP_046041577.1">
    <property type="nucleotide sequence ID" value="XM_046200464.1"/>
</dbReference>
<dbReference type="FunFam" id="3.90.850.10:FF:000002">
    <property type="entry name" value="2-hydroxyhepta-2,4-diene-1,7-dioate isomerase"/>
    <property type="match status" value="1"/>
</dbReference>
<sequence>MAAFNRLVRFAQGEAKYFGELLEHDGSVYTVKKLLGSPFDKLEATREVIKTEQLLCPLESTPIIICIGLNYKSHAEEAKLTVPKYPAVFVKPADALAGPTDTIPVHVDARPMLDYEAELGVVIGKDAKNVTEAAALDYVLGYTACNDVSARNFQIPEASGGQFCYAKSFDKFAPIGHTIVHPSEFPDPIASRITAKVNGEIKQDSNTNDLIFGVRQLISHLSRGTTLRKGTVIMTGTPSGVGYFRNEFLKGGDVVEVEIEGVGKIRNVISHSD</sequence>
<dbReference type="InterPro" id="IPR036663">
    <property type="entry name" value="Fumarylacetoacetase_C_sf"/>
</dbReference>
<evidence type="ECO:0000313" key="5">
    <source>
        <dbReference type="Proteomes" id="UP000720189"/>
    </source>
</evidence>
<dbReference type="Proteomes" id="UP000720189">
    <property type="component" value="Unassembled WGS sequence"/>
</dbReference>
<name>A0A9P9JKN6_FUSRE</name>
<comment type="similarity">
    <text evidence="1">Belongs to the FAH family.</text>
</comment>
<dbReference type="SUPFAM" id="SSF56529">
    <property type="entry name" value="FAH"/>
    <property type="match status" value="1"/>
</dbReference>
<dbReference type="GO" id="GO:0006107">
    <property type="term" value="P:oxaloacetate metabolic process"/>
    <property type="evidence" value="ECO:0007669"/>
    <property type="project" value="UniProtKB-ARBA"/>
</dbReference>
<evidence type="ECO:0000256" key="2">
    <source>
        <dbReference type="ARBA" id="ARBA00022723"/>
    </source>
</evidence>
<dbReference type="PANTHER" id="PTHR11820">
    <property type="entry name" value="ACYLPYRUVASE"/>
    <property type="match status" value="1"/>
</dbReference>
<keyword evidence="5" id="KW-1185">Reference proteome</keyword>
<comment type="caution">
    <text evidence="4">The sequence shown here is derived from an EMBL/GenBank/DDBJ whole genome shotgun (WGS) entry which is preliminary data.</text>
</comment>
<evidence type="ECO:0000256" key="1">
    <source>
        <dbReference type="ARBA" id="ARBA00010211"/>
    </source>
</evidence>
<dbReference type="OrthoDB" id="411064at2759"/>
<dbReference type="GO" id="GO:0050163">
    <property type="term" value="F:oxaloacetate tautomerase activity"/>
    <property type="evidence" value="ECO:0007669"/>
    <property type="project" value="UniProtKB-ARBA"/>
</dbReference>
<dbReference type="Pfam" id="PF01557">
    <property type="entry name" value="FAA_hydrolase"/>
    <property type="match status" value="1"/>
</dbReference>
<evidence type="ECO:0000259" key="3">
    <source>
        <dbReference type="Pfam" id="PF01557"/>
    </source>
</evidence>
<gene>
    <name evidence="4" type="ORF">BKA55DRAFT_697942</name>
</gene>